<dbReference type="GO" id="GO:0061798">
    <property type="term" value="F:GTP 3',8'-cyclase activity"/>
    <property type="evidence" value="ECO:0007669"/>
    <property type="project" value="UniProtKB-UniRule"/>
</dbReference>
<feature type="binding site" evidence="12">
    <location>
        <position position="308"/>
    </location>
    <ligand>
        <name>[4Fe-4S] cluster</name>
        <dbReference type="ChEBI" id="CHEBI:49883"/>
        <label>2</label>
        <note>4Fe-4S-substrate</note>
    </ligand>
</feature>
<dbReference type="SFLD" id="SFLDG01067">
    <property type="entry name" value="SPASM/twitch_domain_containing"/>
    <property type="match status" value="1"/>
</dbReference>
<dbReference type="InterPro" id="IPR050105">
    <property type="entry name" value="MoCo_biosynth_MoaA/MoaC"/>
</dbReference>
<feature type="binding site" evidence="12">
    <location>
        <position position="227"/>
    </location>
    <ligand>
        <name>S-adenosyl-L-methionine</name>
        <dbReference type="ChEBI" id="CHEBI:59789"/>
    </ligand>
</feature>
<keyword evidence="3 12" id="KW-0949">S-adenosyl-L-methionine</keyword>
<dbReference type="PROSITE" id="PS01305">
    <property type="entry name" value="MOAA_NIFB_PQQE"/>
    <property type="match status" value="1"/>
</dbReference>
<feature type="binding site" evidence="12">
    <location>
        <position position="155"/>
    </location>
    <ligand>
        <name>S-adenosyl-L-methionine</name>
        <dbReference type="ChEBI" id="CHEBI:59789"/>
    </ligand>
</feature>
<keyword evidence="4 12" id="KW-0479">Metal-binding</keyword>
<feature type="binding site" evidence="12">
    <location>
        <position position="294"/>
    </location>
    <ligand>
        <name>[4Fe-4S] cluster</name>
        <dbReference type="ChEBI" id="CHEBI:49883"/>
        <label>2</label>
        <note>4Fe-4S-substrate</note>
    </ligand>
</feature>
<evidence type="ECO:0000256" key="3">
    <source>
        <dbReference type="ARBA" id="ARBA00022691"/>
    </source>
</evidence>
<feature type="binding site" evidence="12">
    <location>
        <position position="53"/>
    </location>
    <ligand>
        <name>[4Fe-4S] cluster</name>
        <dbReference type="ChEBI" id="CHEBI:49883"/>
        <label>1</label>
        <note>4Fe-4S-S-AdoMet</note>
    </ligand>
</feature>
<dbReference type="SMART" id="SM00729">
    <property type="entry name" value="Elp3"/>
    <property type="match status" value="1"/>
</dbReference>
<feature type="binding site" evidence="12">
    <location>
        <position position="193"/>
    </location>
    <ligand>
        <name>GTP</name>
        <dbReference type="ChEBI" id="CHEBI:37565"/>
    </ligand>
</feature>
<protein>
    <recommendedName>
        <fullName evidence="1 12">GTP 3',8-cyclase</fullName>
        <ecNumber evidence="1 12">4.1.99.22</ecNumber>
    </recommendedName>
    <alternativeName>
        <fullName evidence="12">Molybdenum cofactor biosynthesis protein A</fullName>
    </alternativeName>
</protein>
<dbReference type="EMBL" id="JALGAR010000009">
    <property type="protein sequence ID" value="MCI4660032.1"/>
    <property type="molecule type" value="Genomic_DNA"/>
</dbReference>
<keyword evidence="2 12" id="KW-0004">4Fe-4S</keyword>
<keyword evidence="5 12" id="KW-0547">Nucleotide-binding</keyword>
<keyword evidence="15" id="KW-1185">Reference proteome</keyword>
<feature type="binding site" evidence="12">
    <location>
        <position position="100"/>
    </location>
    <ligand>
        <name>S-adenosyl-L-methionine</name>
        <dbReference type="ChEBI" id="CHEBI:59789"/>
    </ligand>
</feature>
<dbReference type="HAMAP" id="MF_01225_B">
    <property type="entry name" value="MoaA_B"/>
    <property type="match status" value="1"/>
</dbReference>
<comment type="function">
    <text evidence="12">Catalyzes the cyclization of GTP to (8S)-3',8-cyclo-7,8-dihydroguanosine 5'-triphosphate.</text>
</comment>
<dbReference type="Pfam" id="PF06463">
    <property type="entry name" value="Mob_synth_C"/>
    <property type="match status" value="1"/>
</dbReference>
<dbReference type="SUPFAM" id="SSF102114">
    <property type="entry name" value="Radical SAM enzymes"/>
    <property type="match status" value="1"/>
</dbReference>
<dbReference type="AlphaFoldDB" id="A0AA41QYS5"/>
<evidence type="ECO:0000313" key="14">
    <source>
        <dbReference type="EMBL" id="MCI4660032.1"/>
    </source>
</evidence>
<feature type="binding site" evidence="12">
    <location>
        <position position="96"/>
    </location>
    <ligand>
        <name>GTP</name>
        <dbReference type="ChEBI" id="CHEBI:37565"/>
    </ligand>
</feature>
<evidence type="ECO:0000256" key="8">
    <source>
        <dbReference type="ARBA" id="ARBA00023134"/>
    </source>
</evidence>
<dbReference type="PROSITE" id="PS51918">
    <property type="entry name" value="RADICAL_SAM"/>
    <property type="match status" value="1"/>
</dbReference>
<feature type="binding site" evidence="12">
    <location>
        <begin position="296"/>
        <end position="298"/>
    </location>
    <ligand>
        <name>GTP</name>
        <dbReference type="ChEBI" id="CHEBI:37565"/>
    </ligand>
</feature>
<evidence type="ECO:0000256" key="1">
    <source>
        <dbReference type="ARBA" id="ARBA00012167"/>
    </source>
</evidence>
<dbReference type="RefSeq" id="WP_243013464.1">
    <property type="nucleotide sequence ID" value="NZ_JALGAR010000009.1"/>
</dbReference>
<dbReference type="Proteomes" id="UP001165341">
    <property type="component" value="Unassembled WGS sequence"/>
</dbReference>
<sequence length="371" mass="40619">MSGALIPVHPIEPLAAAVPVALAPTPDTRLVDTLNRPLHDLRLSVTDRCNFRCVYCMPKEVFGKDFAFMPRDEMLSFEEMTRLARISVAHGVEKIRLTGGEPLLRKGLEDLIEMLAALRTPAGRPVDIALTTNGSGLSLKAQALKDAGLKRVTVSLDSLDDATFRAMNDVNFPVARILAGLDAAHAVGLGPIKINMVVKRGQNDQDIVNMARHFKGTPYILRFIEFMDVGTSNGWDMGAVLPSSEVRDRIHAELPLEEVAPNYTGETSRRWRYQDGEGEIGLISSVTQSFCHTCSRARVSTDGKLFTCLFASEGHDLRELLRNGSSDEELSAAMGAVWRQRTDRASQLRSAQTGAVRSPGGKRIEMSYIGG</sequence>
<dbReference type="InterPro" id="IPR006638">
    <property type="entry name" value="Elp3/MiaA/NifB-like_rSAM"/>
</dbReference>
<keyword evidence="9 12" id="KW-0501">Molybdenum cofactor biosynthesis</keyword>
<evidence type="ECO:0000256" key="9">
    <source>
        <dbReference type="ARBA" id="ARBA00023150"/>
    </source>
</evidence>
<feature type="binding site" evidence="12">
    <location>
        <position position="49"/>
    </location>
    <ligand>
        <name>[4Fe-4S] cluster</name>
        <dbReference type="ChEBI" id="CHEBI:49883"/>
        <label>1</label>
        <note>4Fe-4S-S-AdoMet</note>
    </ligand>
</feature>
<gene>
    <name evidence="12 14" type="primary">moaA</name>
    <name evidence="14" type="ORF">MQH31_19660</name>
</gene>
<comment type="cofactor">
    <cofactor evidence="12">
        <name>[4Fe-4S] cluster</name>
        <dbReference type="ChEBI" id="CHEBI:49883"/>
    </cofactor>
    <text evidence="12">Binds 2 [4Fe-4S] clusters. Binds 1 [4Fe-4S] cluster coordinated with 3 cysteines and an exchangeable S-adenosyl-L-methionine and 1 [4Fe-4S] cluster coordinated with 3 cysteines and the GTP-derived substrate.</text>
</comment>
<feature type="binding site" evidence="12">
    <location>
        <position position="42"/>
    </location>
    <ligand>
        <name>GTP</name>
        <dbReference type="ChEBI" id="CHEBI:37565"/>
    </ligand>
</feature>
<keyword evidence="6 12" id="KW-0408">Iron</keyword>
<reference evidence="14" key="1">
    <citation type="submission" date="2022-03" db="EMBL/GenBank/DDBJ databases">
        <title>Cryobacterium sp. nov. strain ZS14-85, isolated from Antarctic soil.</title>
        <authorList>
            <person name="Li J."/>
            <person name="Niu G."/>
        </authorList>
    </citation>
    <scope>NUCLEOTIDE SEQUENCE</scope>
    <source>
        <strain evidence="14">ZS14-85</strain>
    </source>
</reference>
<dbReference type="NCBIfam" id="TIGR02666">
    <property type="entry name" value="moaA"/>
    <property type="match status" value="1"/>
</dbReference>
<keyword evidence="8 12" id="KW-0342">GTP-binding</keyword>
<evidence type="ECO:0000256" key="11">
    <source>
        <dbReference type="ARBA" id="ARBA00048697"/>
    </source>
</evidence>
<comment type="catalytic activity">
    <reaction evidence="11 12">
        <text>GTP + AH2 + S-adenosyl-L-methionine = (8S)-3',8-cyclo-7,8-dihydroguanosine 5'-triphosphate + 5'-deoxyadenosine + L-methionine + A + H(+)</text>
        <dbReference type="Rhea" id="RHEA:49576"/>
        <dbReference type="ChEBI" id="CHEBI:13193"/>
        <dbReference type="ChEBI" id="CHEBI:15378"/>
        <dbReference type="ChEBI" id="CHEBI:17319"/>
        <dbReference type="ChEBI" id="CHEBI:17499"/>
        <dbReference type="ChEBI" id="CHEBI:37565"/>
        <dbReference type="ChEBI" id="CHEBI:57844"/>
        <dbReference type="ChEBI" id="CHEBI:59789"/>
        <dbReference type="ChEBI" id="CHEBI:131766"/>
        <dbReference type="EC" id="4.1.99.22"/>
    </reaction>
</comment>
<dbReference type="Gene3D" id="3.20.20.70">
    <property type="entry name" value="Aldolase class I"/>
    <property type="match status" value="1"/>
</dbReference>
<evidence type="ECO:0000256" key="10">
    <source>
        <dbReference type="ARBA" id="ARBA00023239"/>
    </source>
</evidence>
<evidence type="ECO:0000256" key="5">
    <source>
        <dbReference type="ARBA" id="ARBA00022741"/>
    </source>
</evidence>
<dbReference type="InterPro" id="IPR010505">
    <property type="entry name" value="MoaA_twitch"/>
</dbReference>
<dbReference type="PANTHER" id="PTHR22960:SF0">
    <property type="entry name" value="MOLYBDENUM COFACTOR BIOSYNTHESIS PROTEIN 1"/>
    <property type="match status" value="1"/>
</dbReference>
<dbReference type="InterPro" id="IPR000385">
    <property type="entry name" value="MoaA_NifB_PqqE_Fe-S-bd_CS"/>
</dbReference>
<proteinExistence type="inferred from homology"/>
<dbReference type="SFLD" id="SFLDG01386">
    <property type="entry name" value="main_SPASM_domain-containing"/>
    <property type="match status" value="1"/>
</dbReference>
<dbReference type="InterPro" id="IPR040064">
    <property type="entry name" value="MoaA-like"/>
</dbReference>
<dbReference type="InterPro" id="IPR013483">
    <property type="entry name" value="MoaA"/>
</dbReference>
<feature type="binding site" evidence="12">
    <location>
        <position position="131"/>
    </location>
    <ligand>
        <name>GTP</name>
        <dbReference type="ChEBI" id="CHEBI:37565"/>
    </ligand>
</feature>
<dbReference type="GO" id="GO:0006777">
    <property type="term" value="P:Mo-molybdopterin cofactor biosynthetic process"/>
    <property type="evidence" value="ECO:0007669"/>
    <property type="project" value="UniProtKB-UniRule"/>
</dbReference>
<dbReference type="GO" id="GO:1904047">
    <property type="term" value="F:S-adenosyl-L-methionine binding"/>
    <property type="evidence" value="ECO:0007669"/>
    <property type="project" value="UniProtKB-UniRule"/>
</dbReference>
<accession>A0AA41QYS5</accession>
<dbReference type="EC" id="4.1.99.22" evidence="1 12"/>
<keyword evidence="7 12" id="KW-0411">Iron-sulfur</keyword>
<feature type="binding site" evidence="12">
    <location>
        <position position="55"/>
    </location>
    <ligand>
        <name>S-adenosyl-L-methionine</name>
        <dbReference type="ChEBI" id="CHEBI:59789"/>
    </ligand>
</feature>
<keyword evidence="10 12" id="KW-0456">Lyase</keyword>
<evidence type="ECO:0000259" key="13">
    <source>
        <dbReference type="PROSITE" id="PS51918"/>
    </source>
</evidence>
<dbReference type="InterPro" id="IPR013785">
    <property type="entry name" value="Aldolase_TIM"/>
</dbReference>
<dbReference type="GO" id="GO:0051539">
    <property type="term" value="F:4 iron, 4 sulfur cluster binding"/>
    <property type="evidence" value="ECO:0007669"/>
    <property type="project" value="UniProtKB-UniRule"/>
</dbReference>
<dbReference type="CDD" id="cd21117">
    <property type="entry name" value="Twitch_MoaA"/>
    <property type="match status" value="1"/>
</dbReference>
<evidence type="ECO:0000256" key="12">
    <source>
        <dbReference type="HAMAP-Rule" id="MF_01225"/>
    </source>
</evidence>
<feature type="binding site" evidence="12">
    <location>
        <position position="56"/>
    </location>
    <ligand>
        <name>[4Fe-4S] cluster</name>
        <dbReference type="ChEBI" id="CHEBI:49883"/>
        <label>1</label>
        <note>4Fe-4S-S-AdoMet</note>
    </ligand>
</feature>
<evidence type="ECO:0000256" key="6">
    <source>
        <dbReference type="ARBA" id="ARBA00023004"/>
    </source>
</evidence>
<comment type="pathway">
    <text evidence="12">Cofactor biosynthesis; molybdopterin biosynthesis.</text>
</comment>
<dbReference type="InterPro" id="IPR058240">
    <property type="entry name" value="rSAM_sf"/>
</dbReference>
<feature type="binding site" evidence="12">
    <location>
        <position position="291"/>
    </location>
    <ligand>
        <name>[4Fe-4S] cluster</name>
        <dbReference type="ChEBI" id="CHEBI:49883"/>
        <label>2</label>
        <note>4Fe-4S-substrate</note>
    </ligand>
</feature>
<organism evidence="14 15">
    <name type="scientific">Cryobacterium zhongshanensis</name>
    <dbReference type="NCBI Taxonomy" id="2928153"/>
    <lineage>
        <taxon>Bacteria</taxon>
        <taxon>Bacillati</taxon>
        <taxon>Actinomycetota</taxon>
        <taxon>Actinomycetes</taxon>
        <taxon>Micrococcales</taxon>
        <taxon>Microbacteriaceae</taxon>
        <taxon>Cryobacterium</taxon>
    </lineage>
</organism>
<comment type="caution">
    <text evidence="14">The sequence shown here is derived from an EMBL/GenBank/DDBJ whole genome shotgun (WGS) entry which is preliminary data.</text>
</comment>
<comment type="similarity">
    <text evidence="12">Belongs to the radical SAM superfamily. MoaA family.</text>
</comment>
<evidence type="ECO:0000256" key="4">
    <source>
        <dbReference type="ARBA" id="ARBA00022723"/>
    </source>
</evidence>
<feature type="domain" description="Radical SAM core" evidence="13">
    <location>
        <begin position="33"/>
        <end position="257"/>
    </location>
</feature>
<name>A0AA41QYS5_9MICO</name>
<dbReference type="Pfam" id="PF04055">
    <property type="entry name" value="Radical_SAM"/>
    <property type="match status" value="1"/>
</dbReference>
<comment type="subunit">
    <text evidence="12">Monomer and homodimer.</text>
</comment>
<evidence type="ECO:0000313" key="15">
    <source>
        <dbReference type="Proteomes" id="UP001165341"/>
    </source>
</evidence>
<dbReference type="InterPro" id="IPR007197">
    <property type="entry name" value="rSAM"/>
</dbReference>
<evidence type="ECO:0000256" key="7">
    <source>
        <dbReference type="ARBA" id="ARBA00023014"/>
    </source>
</evidence>
<dbReference type="PANTHER" id="PTHR22960">
    <property type="entry name" value="MOLYBDOPTERIN COFACTOR SYNTHESIS PROTEIN A"/>
    <property type="match status" value="1"/>
</dbReference>
<evidence type="ECO:0000256" key="2">
    <source>
        <dbReference type="ARBA" id="ARBA00022485"/>
    </source>
</evidence>
<dbReference type="SFLD" id="SFLDS00029">
    <property type="entry name" value="Radical_SAM"/>
    <property type="match status" value="1"/>
</dbReference>
<dbReference type="SFLD" id="SFLDG01383">
    <property type="entry name" value="cyclic_pyranopterin_phosphate"/>
    <property type="match status" value="1"/>
</dbReference>
<dbReference type="GO" id="GO:0005525">
    <property type="term" value="F:GTP binding"/>
    <property type="evidence" value="ECO:0007669"/>
    <property type="project" value="UniProtKB-UniRule"/>
</dbReference>
<dbReference type="GO" id="GO:0046872">
    <property type="term" value="F:metal ion binding"/>
    <property type="evidence" value="ECO:0007669"/>
    <property type="project" value="UniProtKB-KW"/>
</dbReference>
<dbReference type="GO" id="GO:0061799">
    <property type="term" value="F:cyclic pyranopterin monophosphate synthase activity"/>
    <property type="evidence" value="ECO:0007669"/>
    <property type="project" value="TreeGrafter"/>
</dbReference>
<dbReference type="CDD" id="cd01335">
    <property type="entry name" value="Radical_SAM"/>
    <property type="match status" value="1"/>
</dbReference>